<keyword evidence="3" id="KW-1185">Reference proteome</keyword>
<gene>
    <name evidence="2" type="ORF">OVS_04145</name>
</gene>
<proteinExistence type="predicted"/>
<evidence type="ECO:0000313" key="3">
    <source>
        <dbReference type="Proteomes" id="UP000018745"/>
    </source>
</evidence>
<evidence type="ECO:0000256" key="1">
    <source>
        <dbReference type="SAM" id="MobiDB-lite"/>
    </source>
</evidence>
<feature type="region of interest" description="Disordered" evidence="1">
    <location>
        <begin position="62"/>
        <end position="86"/>
    </location>
</feature>
<dbReference type="Proteomes" id="UP000018745">
    <property type="component" value="Chromosome"/>
</dbReference>
<organism evidence="2 3">
    <name type="scientific">Mycoplasma ovis str. Michigan</name>
    <dbReference type="NCBI Taxonomy" id="1415773"/>
    <lineage>
        <taxon>Bacteria</taxon>
        <taxon>Bacillati</taxon>
        <taxon>Mycoplasmatota</taxon>
        <taxon>Mollicutes</taxon>
        <taxon>Mycoplasmataceae</taxon>
        <taxon>Mycoplasma</taxon>
    </lineage>
</organism>
<accession>A0ABN4BM60</accession>
<dbReference type="RefSeq" id="WP_024071585.1">
    <property type="nucleotide sequence ID" value="NC_023062.1"/>
</dbReference>
<evidence type="ECO:0000313" key="2">
    <source>
        <dbReference type="EMBL" id="AHC40556.1"/>
    </source>
</evidence>
<name>A0ABN4BM60_9MOLU</name>
<dbReference type="PROSITE" id="PS51257">
    <property type="entry name" value="PROKAR_LIPOPROTEIN"/>
    <property type="match status" value="1"/>
</dbReference>
<reference evidence="2 3" key="1">
    <citation type="journal article" date="2014" name="Genome Announc.">
        <title>Complete Genome Sequence of Mycoplasma ovis Strain Michigan, a Hemoplasma of Sheep with Two Distinct 16S rRNA Genes.</title>
        <authorList>
            <person name="Deshuillers P.L."/>
            <person name="Santos A.P."/>
            <person name="do Nascimento N.C."/>
            <person name="Hampel J.A."/>
            <person name="Bergin I.L."/>
            <person name="Dyson M.C."/>
            <person name="Messick J.B."/>
        </authorList>
    </citation>
    <scope>NUCLEOTIDE SEQUENCE [LARGE SCALE GENOMIC DNA]</scope>
    <source>
        <strain evidence="2 3">Michigan</strain>
    </source>
</reference>
<sequence length="233" mass="25631">MAVIHRVLTVITALGGGCSGASLIWWKNSSSEATNPTLIEQIGQKESSPQIDEKEVTKTITSPAPEVTDASKADIAPTSPPIKNPSVGNCQIVDTSEEQKNILWSDEFNQWAEDYFSLACKNTNLDDSDVNMPNDWLGLFPKSLFPNAWKLQVGNTLNIKNKTISSETGIYSTTFSSSELSPTYLVGEWKKEPKIILGKEITVIQTKSPAKPETILLLFKDELIHKSTSEKDS</sequence>
<dbReference type="EMBL" id="CP006935">
    <property type="protein sequence ID" value="AHC40556.1"/>
    <property type="molecule type" value="Genomic_DNA"/>
</dbReference>
<evidence type="ECO:0008006" key="4">
    <source>
        <dbReference type="Google" id="ProtNLM"/>
    </source>
</evidence>
<protein>
    <recommendedName>
        <fullName evidence="4">Lipoprotein</fullName>
    </recommendedName>
</protein>